<keyword evidence="3 6" id="KW-1133">Transmembrane helix</keyword>
<evidence type="ECO:0000256" key="2">
    <source>
        <dbReference type="ARBA" id="ARBA00022692"/>
    </source>
</evidence>
<evidence type="ECO:0000256" key="4">
    <source>
        <dbReference type="ARBA" id="ARBA00023136"/>
    </source>
</evidence>
<organism evidence="8 9">
    <name type="scientific">Wallemia mellicola (strain ATCC MYA-4683 / CBS 633.66)</name>
    <name type="common">Wallemia sebi (CBS 633.66)</name>
    <dbReference type="NCBI Taxonomy" id="671144"/>
    <lineage>
        <taxon>Eukaryota</taxon>
        <taxon>Fungi</taxon>
        <taxon>Dikarya</taxon>
        <taxon>Basidiomycota</taxon>
        <taxon>Wallemiomycotina</taxon>
        <taxon>Wallemiomycetes</taxon>
        <taxon>Wallemiales</taxon>
        <taxon>Wallemiaceae</taxon>
        <taxon>Wallemia</taxon>
    </lineage>
</organism>
<feature type="region of interest" description="Disordered" evidence="5">
    <location>
        <begin position="243"/>
        <end position="262"/>
    </location>
</feature>
<evidence type="ECO:0000313" key="8">
    <source>
        <dbReference type="EMBL" id="EIM22509.1"/>
    </source>
</evidence>
<keyword evidence="4 6" id="KW-0472">Membrane</keyword>
<dbReference type="InterPro" id="IPR051694">
    <property type="entry name" value="Immunoregulatory_rcpt-like"/>
</dbReference>
<accession>I4YEW7</accession>
<feature type="compositionally biased region" description="Basic and acidic residues" evidence="5">
    <location>
        <begin position="405"/>
        <end position="420"/>
    </location>
</feature>
<evidence type="ECO:0000256" key="6">
    <source>
        <dbReference type="SAM" id="Phobius"/>
    </source>
</evidence>
<feature type="signal peptide" evidence="7">
    <location>
        <begin position="1"/>
        <end position="19"/>
    </location>
</feature>
<feature type="transmembrane region" description="Helical" evidence="6">
    <location>
        <begin position="269"/>
        <end position="293"/>
    </location>
</feature>
<reference evidence="8 9" key="1">
    <citation type="journal article" date="2012" name="Fungal Genet. Biol.">
        <title>The genome of the xerotolerant mold Wallemia sebi reveals adaptations to osmotic stress and suggests cryptic sexual reproduction.</title>
        <authorList>
            <person name="Padamsee M."/>
            <person name="Kumar T.K.A."/>
            <person name="Riley R."/>
            <person name="Binder M."/>
            <person name="Boyd A."/>
            <person name="Calvo A.M."/>
            <person name="Furukawa K."/>
            <person name="Hesse C."/>
            <person name="Hohmann S."/>
            <person name="James T.Y."/>
            <person name="LaButti K."/>
            <person name="Lapidus A."/>
            <person name="Lindquist E."/>
            <person name="Lucas S."/>
            <person name="Miller K."/>
            <person name="Shantappa S."/>
            <person name="Grigoriev I.V."/>
            <person name="Hibbett D.S."/>
            <person name="McLaughlin D.J."/>
            <person name="Spatafora J.W."/>
            <person name="Aime M.C."/>
        </authorList>
    </citation>
    <scope>NUCLEOTIDE SEQUENCE [LARGE SCALE GENOMIC DNA]</scope>
    <source>
        <strain evidence="9">ATCC MYA-4683 / CBS 633.66</strain>
    </source>
</reference>
<dbReference type="InParanoid" id="I4YEW7"/>
<dbReference type="Proteomes" id="UP000005242">
    <property type="component" value="Unassembled WGS sequence"/>
</dbReference>
<evidence type="ECO:0000256" key="7">
    <source>
        <dbReference type="SAM" id="SignalP"/>
    </source>
</evidence>
<feature type="chain" id="PRO_5003698061" description="Mid2 domain-containing protein" evidence="7">
    <location>
        <begin position="20"/>
        <end position="420"/>
    </location>
</feature>
<dbReference type="EMBL" id="JH668227">
    <property type="protein sequence ID" value="EIM22509.1"/>
    <property type="molecule type" value="Genomic_DNA"/>
</dbReference>
<dbReference type="GO" id="GO:0071944">
    <property type="term" value="C:cell periphery"/>
    <property type="evidence" value="ECO:0007669"/>
    <property type="project" value="UniProtKB-ARBA"/>
</dbReference>
<dbReference type="RefSeq" id="XP_006957182.1">
    <property type="nucleotide sequence ID" value="XM_006957120.1"/>
</dbReference>
<name>I4YEW7_WALMC</name>
<dbReference type="GeneID" id="18473559"/>
<sequence>MRFIFLSTLITASLPFARSDFGFEVRNNIECGRLEVRYSGANGSPDILVVCLIFHKIAHILIKHQLPIDGDVAKAPMIGEPTNMSPGSGVYVNNEFRMPAGVHFTVTMGDDDGMGTGGTSEILRVQDNGNGQGCFRKNQVTTYYEIASNSSNWNSCDTLSLNVIDKSKTKATDLIDYYAISPNSRPIHIQSAHINDTVEYQLTQPEQSQVMIFSLYHGTNLAMDLGGHTNMYRIGEGSTECNKPLEASPTAAQNNSSGSTNSGGISRGAIAGAVVGAVVGGAALAALVFFLLVKYKKHSNARIEYARKLESDIEHRDPNEDIDDMGEVVPFTQDNSHQNTSNQGSSTYSPVSLTNASTHSPYTPIHPSPQSAPLNRVPKLHRDAGPAVRNGEEEMEADVPPTYEDASRNESHNREEYGSV</sequence>
<dbReference type="PANTHER" id="PTHR15549">
    <property type="entry name" value="PAIRED IMMUNOGLOBULIN-LIKE TYPE 2 RECEPTOR"/>
    <property type="match status" value="1"/>
</dbReference>
<proteinExistence type="predicted"/>
<dbReference type="AlphaFoldDB" id="I4YEW7"/>
<protein>
    <recommendedName>
        <fullName evidence="10">Mid2 domain-containing protein</fullName>
    </recommendedName>
</protein>
<dbReference type="KEGG" id="wse:WALSEDRAFT_59799"/>
<dbReference type="GO" id="GO:0016020">
    <property type="term" value="C:membrane"/>
    <property type="evidence" value="ECO:0007669"/>
    <property type="project" value="UniProtKB-SubCell"/>
</dbReference>
<dbReference type="HOGENOM" id="CLU_671223_0_0_1"/>
<keyword evidence="7" id="KW-0732">Signal</keyword>
<keyword evidence="2 6" id="KW-0812">Transmembrane</keyword>
<evidence type="ECO:0000256" key="3">
    <source>
        <dbReference type="ARBA" id="ARBA00022989"/>
    </source>
</evidence>
<evidence type="ECO:0000313" key="9">
    <source>
        <dbReference type="Proteomes" id="UP000005242"/>
    </source>
</evidence>
<dbReference type="PANTHER" id="PTHR15549:SF26">
    <property type="entry name" value="AXIAL BUDDING PATTERN PROTEIN 2-RELATED"/>
    <property type="match status" value="1"/>
</dbReference>
<gene>
    <name evidence="8" type="ORF">WALSEDRAFT_59799</name>
</gene>
<feature type="compositionally biased region" description="Polar residues" evidence="5">
    <location>
        <begin position="332"/>
        <end position="361"/>
    </location>
</feature>
<dbReference type="OrthoDB" id="2591431at2759"/>
<evidence type="ECO:0000256" key="5">
    <source>
        <dbReference type="SAM" id="MobiDB-lite"/>
    </source>
</evidence>
<comment type="subcellular location">
    <subcellularLocation>
        <location evidence="1">Membrane</location>
        <topology evidence="1">Single-pass membrane protein</topology>
    </subcellularLocation>
</comment>
<evidence type="ECO:0008006" key="10">
    <source>
        <dbReference type="Google" id="ProtNLM"/>
    </source>
</evidence>
<keyword evidence="9" id="KW-1185">Reference proteome</keyword>
<evidence type="ECO:0000256" key="1">
    <source>
        <dbReference type="ARBA" id="ARBA00004167"/>
    </source>
</evidence>
<feature type="region of interest" description="Disordered" evidence="5">
    <location>
        <begin position="316"/>
        <end position="420"/>
    </location>
</feature>